<organism evidence="1 2">
    <name type="scientific">Streptomyces gardneri</name>
    <dbReference type="NCBI Taxonomy" id="66892"/>
    <lineage>
        <taxon>Bacteria</taxon>
        <taxon>Bacillati</taxon>
        <taxon>Actinomycetota</taxon>
        <taxon>Actinomycetes</taxon>
        <taxon>Kitasatosporales</taxon>
        <taxon>Streptomycetaceae</taxon>
        <taxon>Streptomyces</taxon>
    </lineage>
</organism>
<accession>A0A4Y3RJN2</accession>
<gene>
    <name evidence="1" type="ORF">SGA01_27430</name>
</gene>
<name>A0A4Y3RJN2_9ACTN</name>
<dbReference type="AlphaFoldDB" id="A0A4Y3RJN2"/>
<proteinExistence type="predicted"/>
<evidence type="ECO:0000313" key="1">
    <source>
        <dbReference type="EMBL" id="GEB57138.1"/>
    </source>
</evidence>
<protein>
    <submittedName>
        <fullName evidence="1">Uncharacterized protein</fullName>
    </submittedName>
</protein>
<evidence type="ECO:0000313" key="2">
    <source>
        <dbReference type="Proteomes" id="UP000315226"/>
    </source>
</evidence>
<sequence>MVLSGCLKCEVAAGEVLQKGNGGIHAGARPRRAARSARCVCVARRRARGITDQRTYGRRRLAWWDGARDLKDTDARSGGLVSPS</sequence>
<dbReference type="EMBL" id="BJMN01000015">
    <property type="protein sequence ID" value="GEB57138.1"/>
    <property type="molecule type" value="Genomic_DNA"/>
</dbReference>
<dbReference type="Proteomes" id="UP000315226">
    <property type="component" value="Unassembled WGS sequence"/>
</dbReference>
<reference evidence="1 2" key="1">
    <citation type="submission" date="2019-06" db="EMBL/GenBank/DDBJ databases">
        <title>Whole genome shotgun sequence of Streptomyces gardneri NBRC 12865.</title>
        <authorList>
            <person name="Hosoyama A."/>
            <person name="Uohara A."/>
            <person name="Ohji S."/>
            <person name="Ichikawa N."/>
        </authorList>
    </citation>
    <scope>NUCLEOTIDE SEQUENCE [LARGE SCALE GENOMIC DNA]</scope>
    <source>
        <strain evidence="1 2">NBRC 12865</strain>
    </source>
</reference>
<keyword evidence="2" id="KW-1185">Reference proteome</keyword>
<comment type="caution">
    <text evidence="1">The sequence shown here is derived from an EMBL/GenBank/DDBJ whole genome shotgun (WGS) entry which is preliminary data.</text>
</comment>